<evidence type="ECO:0000256" key="7">
    <source>
        <dbReference type="ARBA" id="ARBA00023136"/>
    </source>
</evidence>
<dbReference type="Gene3D" id="2.40.440.10">
    <property type="entry name" value="L,D-transpeptidase catalytic domain-like"/>
    <property type="match status" value="1"/>
</dbReference>
<dbReference type="InterPro" id="IPR041280">
    <property type="entry name" value="Big_10"/>
</dbReference>
<keyword evidence="17" id="KW-1185">Reference proteome</keyword>
<feature type="active site" description="Proton donor/acceptor" evidence="13">
    <location>
        <position position="353"/>
    </location>
</feature>
<dbReference type="Gene3D" id="2.60.40.3710">
    <property type="match status" value="1"/>
</dbReference>
<dbReference type="Proteomes" id="UP000248039">
    <property type="component" value="Unassembled WGS sequence"/>
</dbReference>
<dbReference type="PROSITE" id="PS52029">
    <property type="entry name" value="LD_TPASE"/>
    <property type="match status" value="1"/>
</dbReference>
<evidence type="ECO:0000256" key="2">
    <source>
        <dbReference type="ARBA" id="ARBA00022475"/>
    </source>
</evidence>
<keyword evidence="11 13" id="KW-0961">Cell wall biogenesis/degradation</keyword>
<sequence>MFLRSDASSEPQEDPVGGTRAAGRGTTGAGRGRRGRAWLVLAPLLAGPVAACSGGGTGSQPAGVAPPHAIDAGRLVHTSAAPNTDPGKPFTVTTAAGGALTDVTLSGPDGRQVAGALDADGHGWHSTGPLAPGTHYTARIAATDGHGGRGETTADFSTRQADRLLTAVLGPDLGRQVYGVGEPLTVQLSEAVTDPAARRVVEQSLAVSSQPAVLGAWYWVDGKNLHFRPQEYWPAGAKVKLSWNAQGRSIDGQLYGGDPGSLAFTVGDRVEAIVDAASDQLTFKRNGQVVNTIPVTTGKPGFSTRNGIKVVLGQERQVQMSSETIGIAKGSNEAYDLKVEWATRVTWSGEYVHAAPWSVGSQGVENVSHGCTGMSTDNAKWFYEQTRVGDIVQVVNSKGHDMELFGNGFGDWNLSWSDWLKGSALGKPVNTDTPATAVAAATLRPQV</sequence>
<keyword evidence="2" id="KW-1003">Cell membrane</keyword>
<comment type="pathway">
    <text evidence="1 13">Cell wall biogenesis; peptidoglycan biosynthesis.</text>
</comment>
<evidence type="ECO:0000256" key="14">
    <source>
        <dbReference type="SAM" id="MobiDB-lite"/>
    </source>
</evidence>
<feature type="compositionally biased region" description="Polar residues" evidence="14">
    <location>
        <begin position="1"/>
        <end position="10"/>
    </location>
</feature>
<dbReference type="GO" id="GO:0008360">
    <property type="term" value="P:regulation of cell shape"/>
    <property type="evidence" value="ECO:0007669"/>
    <property type="project" value="UniProtKB-UniRule"/>
</dbReference>
<evidence type="ECO:0000259" key="15">
    <source>
        <dbReference type="PROSITE" id="PS52029"/>
    </source>
</evidence>
<keyword evidence="7" id="KW-0472">Membrane</keyword>
<dbReference type="GO" id="GO:0016746">
    <property type="term" value="F:acyltransferase activity"/>
    <property type="evidence" value="ECO:0007669"/>
    <property type="project" value="UniProtKB-KW"/>
</dbReference>
<name>A0A2V4N366_9ACTN</name>
<evidence type="ECO:0000313" key="16">
    <source>
        <dbReference type="EMBL" id="PYC72956.1"/>
    </source>
</evidence>
<comment type="caution">
    <text evidence="16">The sequence shown here is derived from an EMBL/GenBank/DDBJ whole genome shotgun (WGS) entry which is preliminary data.</text>
</comment>
<evidence type="ECO:0000256" key="6">
    <source>
        <dbReference type="ARBA" id="ARBA00022984"/>
    </source>
</evidence>
<dbReference type="GO" id="GO:0071555">
    <property type="term" value="P:cell wall organization"/>
    <property type="evidence" value="ECO:0007669"/>
    <property type="project" value="UniProtKB-UniRule"/>
</dbReference>
<dbReference type="EMBL" id="PYBW01000103">
    <property type="protein sequence ID" value="PYC72956.1"/>
    <property type="molecule type" value="Genomic_DNA"/>
</dbReference>
<keyword evidence="5 13" id="KW-0133">Cell shape</keyword>
<dbReference type="PANTHER" id="PTHR30582:SF2">
    <property type="entry name" value="L,D-TRANSPEPTIDASE YCIB-RELATED"/>
    <property type="match status" value="1"/>
</dbReference>
<evidence type="ECO:0000256" key="4">
    <source>
        <dbReference type="ARBA" id="ARBA00022729"/>
    </source>
</evidence>
<evidence type="ECO:0000256" key="8">
    <source>
        <dbReference type="ARBA" id="ARBA00023139"/>
    </source>
</evidence>
<dbReference type="SUPFAM" id="SSF141523">
    <property type="entry name" value="L,D-transpeptidase catalytic domain-like"/>
    <property type="match status" value="1"/>
</dbReference>
<evidence type="ECO:0000256" key="3">
    <source>
        <dbReference type="ARBA" id="ARBA00022679"/>
    </source>
</evidence>
<keyword evidence="6 13" id="KW-0573">Peptidoglycan synthesis</keyword>
<evidence type="ECO:0000256" key="11">
    <source>
        <dbReference type="ARBA" id="ARBA00023316"/>
    </source>
</evidence>
<feature type="active site" description="Nucleophile" evidence="13">
    <location>
        <position position="371"/>
    </location>
</feature>
<protein>
    <recommendedName>
        <fullName evidence="15">L,D-TPase catalytic domain-containing protein</fullName>
    </recommendedName>
</protein>
<keyword evidence="3" id="KW-0808">Transferase</keyword>
<evidence type="ECO:0000256" key="12">
    <source>
        <dbReference type="ARBA" id="ARBA00060592"/>
    </source>
</evidence>
<dbReference type="GO" id="GO:0071972">
    <property type="term" value="F:peptidoglycan L,D-transpeptidase activity"/>
    <property type="evidence" value="ECO:0007669"/>
    <property type="project" value="TreeGrafter"/>
</dbReference>
<organism evidence="16 17">
    <name type="scientific">Streptomyces tateyamensis</name>
    <dbReference type="NCBI Taxonomy" id="565073"/>
    <lineage>
        <taxon>Bacteria</taxon>
        <taxon>Bacillati</taxon>
        <taxon>Actinomycetota</taxon>
        <taxon>Actinomycetes</taxon>
        <taxon>Kitasatosporales</taxon>
        <taxon>Streptomycetaceae</taxon>
        <taxon>Streptomyces</taxon>
    </lineage>
</organism>
<dbReference type="InterPro" id="IPR038063">
    <property type="entry name" value="Transpep_catalytic_dom"/>
</dbReference>
<evidence type="ECO:0000256" key="5">
    <source>
        <dbReference type="ARBA" id="ARBA00022960"/>
    </source>
</evidence>
<keyword evidence="10" id="KW-0012">Acyltransferase</keyword>
<feature type="region of interest" description="Disordered" evidence="14">
    <location>
        <begin position="1"/>
        <end position="33"/>
    </location>
</feature>
<dbReference type="PANTHER" id="PTHR30582">
    <property type="entry name" value="L,D-TRANSPEPTIDASE"/>
    <property type="match status" value="1"/>
</dbReference>
<evidence type="ECO:0000256" key="13">
    <source>
        <dbReference type="PROSITE-ProRule" id="PRU01373"/>
    </source>
</evidence>
<accession>A0A2V4N366</accession>
<dbReference type="AlphaFoldDB" id="A0A2V4N366"/>
<dbReference type="Gene3D" id="2.60.40.3780">
    <property type="match status" value="1"/>
</dbReference>
<keyword evidence="4" id="KW-0732">Signal</keyword>
<evidence type="ECO:0000256" key="1">
    <source>
        <dbReference type="ARBA" id="ARBA00004752"/>
    </source>
</evidence>
<evidence type="ECO:0000256" key="10">
    <source>
        <dbReference type="ARBA" id="ARBA00023315"/>
    </source>
</evidence>
<gene>
    <name evidence="16" type="ORF">C7C46_25550</name>
</gene>
<keyword evidence="8" id="KW-0564">Palmitate</keyword>
<reference evidence="16 17" key="1">
    <citation type="submission" date="2018-03" db="EMBL/GenBank/DDBJ databases">
        <title>Bioinformatic expansion and discovery of thiopeptide antibiotics.</title>
        <authorList>
            <person name="Schwalen C.J."/>
            <person name="Hudson G.A."/>
            <person name="Mitchell D.A."/>
        </authorList>
    </citation>
    <scope>NUCLEOTIDE SEQUENCE [LARGE SCALE GENOMIC DNA]</scope>
    <source>
        <strain evidence="16 17">ATCC 21389</strain>
    </source>
</reference>
<dbReference type="UniPathway" id="UPA00219"/>
<dbReference type="Pfam" id="PF17964">
    <property type="entry name" value="Big_10"/>
    <property type="match status" value="1"/>
</dbReference>
<proteinExistence type="predicted"/>
<dbReference type="InterPro" id="IPR005490">
    <property type="entry name" value="LD_TPept_cat_dom"/>
</dbReference>
<dbReference type="OrthoDB" id="5242354at2"/>
<dbReference type="InterPro" id="IPR050979">
    <property type="entry name" value="LD-transpeptidase"/>
</dbReference>
<dbReference type="GO" id="GO:0018104">
    <property type="term" value="P:peptidoglycan-protein cross-linking"/>
    <property type="evidence" value="ECO:0007669"/>
    <property type="project" value="TreeGrafter"/>
</dbReference>
<dbReference type="GO" id="GO:0005576">
    <property type="term" value="C:extracellular region"/>
    <property type="evidence" value="ECO:0007669"/>
    <property type="project" value="TreeGrafter"/>
</dbReference>
<dbReference type="CDD" id="cd16913">
    <property type="entry name" value="YkuD_like"/>
    <property type="match status" value="1"/>
</dbReference>
<dbReference type="Pfam" id="PF03734">
    <property type="entry name" value="YkuD"/>
    <property type="match status" value="1"/>
</dbReference>
<dbReference type="FunFam" id="2.40.440.10:FF:000005">
    <property type="entry name" value="L,D-transpeptidase 2"/>
    <property type="match status" value="1"/>
</dbReference>
<feature type="domain" description="L,D-TPase catalytic" evidence="15">
    <location>
        <begin position="270"/>
        <end position="395"/>
    </location>
</feature>
<evidence type="ECO:0000256" key="9">
    <source>
        <dbReference type="ARBA" id="ARBA00023288"/>
    </source>
</evidence>
<evidence type="ECO:0000313" key="17">
    <source>
        <dbReference type="Proteomes" id="UP000248039"/>
    </source>
</evidence>
<comment type="pathway">
    <text evidence="12">Glycan biosynthesis.</text>
</comment>
<keyword evidence="9" id="KW-0449">Lipoprotein</keyword>